<accession>A0A1G2UTG1</accession>
<dbReference type="PANTHER" id="PTHR33877">
    <property type="entry name" value="SLL1193 PROTEIN"/>
    <property type="match status" value="1"/>
</dbReference>
<dbReference type="Pfam" id="PF01844">
    <property type="entry name" value="HNH"/>
    <property type="match status" value="1"/>
</dbReference>
<comment type="caution">
    <text evidence="2">The sequence shown here is derived from an EMBL/GenBank/DDBJ whole genome shotgun (WGS) entry which is preliminary data.</text>
</comment>
<dbReference type="Pfam" id="PF18780">
    <property type="entry name" value="HNH_repeat"/>
    <property type="match status" value="2"/>
</dbReference>
<dbReference type="GO" id="GO:0004519">
    <property type="term" value="F:endonuclease activity"/>
    <property type="evidence" value="ECO:0007669"/>
    <property type="project" value="InterPro"/>
</dbReference>
<evidence type="ECO:0000313" key="3">
    <source>
        <dbReference type="Proteomes" id="UP000177276"/>
    </source>
</evidence>
<gene>
    <name evidence="2" type="ORF">A3G46_00555</name>
</gene>
<dbReference type="CDD" id="cd00085">
    <property type="entry name" value="HNHc"/>
    <property type="match status" value="1"/>
</dbReference>
<dbReference type="InterPro" id="IPR052892">
    <property type="entry name" value="NA-targeting_endonuclease"/>
</dbReference>
<proteinExistence type="predicted"/>
<dbReference type="EMBL" id="MHWS01000005">
    <property type="protein sequence ID" value="OHB12673.1"/>
    <property type="molecule type" value="Genomic_DNA"/>
</dbReference>
<name>A0A1G2UTG1_9BACT</name>
<reference evidence="2 3" key="1">
    <citation type="journal article" date="2016" name="Nat. Commun.">
        <title>Thousands of microbial genomes shed light on interconnected biogeochemical processes in an aquifer system.</title>
        <authorList>
            <person name="Anantharaman K."/>
            <person name="Brown C.T."/>
            <person name="Hug L.A."/>
            <person name="Sharon I."/>
            <person name="Castelle C.J."/>
            <person name="Probst A.J."/>
            <person name="Thomas B.C."/>
            <person name="Singh A."/>
            <person name="Wilkins M.J."/>
            <person name="Karaoz U."/>
            <person name="Brodie E.L."/>
            <person name="Williams K.H."/>
            <person name="Hubbard S.S."/>
            <person name="Banfield J.F."/>
        </authorList>
    </citation>
    <scope>NUCLEOTIDE SEQUENCE [LARGE SCALE GENOMIC DNA]</scope>
</reference>
<dbReference type="Proteomes" id="UP000177276">
    <property type="component" value="Unassembled WGS sequence"/>
</dbReference>
<dbReference type="InterPro" id="IPR002711">
    <property type="entry name" value="HNH"/>
</dbReference>
<dbReference type="Gene3D" id="1.10.30.50">
    <property type="match status" value="1"/>
</dbReference>
<dbReference type="InterPro" id="IPR003615">
    <property type="entry name" value="HNH_nuc"/>
</dbReference>
<dbReference type="GO" id="GO:0003676">
    <property type="term" value="F:nucleic acid binding"/>
    <property type="evidence" value="ECO:0007669"/>
    <property type="project" value="InterPro"/>
</dbReference>
<evidence type="ECO:0000259" key="1">
    <source>
        <dbReference type="SMART" id="SM00507"/>
    </source>
</evidence>
<organism evidence="2 3">
    <name type="scientific">Candidatus Zambryskibacteria bacterium RIFCSPLOWO2_12_FULL_39_16</name>
    <dbReference type="NCBI Taxonomy" id="1802775"/>
    <lineage>
        <taxon>Bacteria</taxon>
        <taxon>Candidatus Zambryskiibacteriota</taxon>
    </lineage>
</organism>
<dbReference type="InterPro" id="IPR041025">
    <property type="entry name" value="HNH_repeat"/>
</dbReference>
<feature type="domain" description="HNH nuclease" evidence="1">
    <location>
        <begin position="163"/>
        <end position="219"/>
    </location>
</feature>
<dbReference type="SMART" id="SM00507">
    <property type="entry name" value="HNHc"/>
    <property type="match status" value="1"/>
</dbReference>
<sequence>MKFELEEFHRNIPDEEILADMKRAAAELKQNFLTTRQYNEHGKFRSNLAIKRFGGWIKAIEKAGLGRSKTQTDKWISEEELFENLEEVWTKLGRQPKHRDMQFGVSKFGPNPYARTFGSWRKALESFVAFVNREEGISSEQGIKDLQVEPVSKHKTQRNINWRLRFIVMRRDSFKCKNCGRSPATDPSIILHVDHIKAWANGGETVLENLQTLCSKCNIGKSDLE</sequence>
<protein>
    <recommendedName>
        <fullName evidence="1">HNH nuclease domain-containing protein</fullName>
    </recommendedName>
</protein>
<dbReference type="AlphaFoldDB" id="A0A1G2UTG1"/>
<dbReference type="GO" id="GO:0008270">
    <property type="term" value="F:zinc ion binding"/>
    <property type="evidence" value="ECO:0007669"/>
    <property type="project" value="InterPro"/>
</dbReference>
<evidence type="ECO:0000313" key="2">
    <source>
        <dbReference type="EMBL" id="OHB12673.1"/>
    </source>
</evidence>
<dbReference type="PANTHER" id="PTHR33877:SF2">
    <property type="entry name" value="OS07G0170200 PROTEIN"/>
    <property type="match status" value="1"/>
</dbReference>